<dbReference type="PROSITE" id="PS51549">
    <property type="entry name" value="DM13"/>
    <property type="match status" value="1"/>
</dbReference>
<keyword evidence="5" id="KW-1185">Reference proteome</keyword>
<feature type="compositionally biased region" description="Polar residues" evidence="1">
    <location>
        <begin position="24"/>
        <end position="34"/>
    </location>
</feature>
<dbReference type="Proteomes" id="UP000062645">
    <property type="component" value="Chromosome"/>
</dbReference>
<name>A0A0M4T9A7_9NOSO</name>
<reference evidence="5" key="1">
    <citation type="submission" date="2015-07" db="EMBL/GenBank/DDBJ databases">
        <title>Genome Of Nitrogen-Fixing Cyanobacterium Nostoc piscinale CENA21 From Solimoes/Amazon River Floodplain Sediments And Comparative Genomics To Uncover Biosynthetic Natural Products Potential.</title>
        <authorList>
            <person name="Leao T.F."/>
            <person name="Leao P.N."/>
            <person name="Guimaraes P.I."/>
            <person name="de Melo A.G.C."/>
            <person name="Ramos R.T.J."/>
            <person name="Silva A."/>
            <person name="Fiore M.F."/>
            <person name="Schneider M.P.C."/>
        </authorList>
    </citation>
    <scope>NUCLEOTIDE SEQUENCE [LARGE SCALE GENOMIC DNA]</scope>
    <source>
        <strain evidence="5">CENA21</strain>
    </source>
</reference>
<feature type="domain" description="DM13" evidence="3">
    <location>
        <begin position="53"/>
        <end position="162"/>
    </location>
</feature>
<dbReference type="PROSITE" id="PS51257">
    <property type="entry name" value="PROKAR_LIPOPROTEIN"/>
    <property type="match status" value="1"/>
</dbReference>
<evidence type="ECO:0000256" key="2">
    <source>
        <dbReference type="SAM" id="SignalP"/>
    </source>
</evidence>
<feature type="region of interest" description="Disordered" evidence="1">
    <location>
        <begin position="24"/>
        <end position="52"/>
    </location>
</feature>
<gene>
    <name evidence="4" type="ORF">ACX27_13150</name>
</gene>
<reference evidence="4 5" key="2">
    <citation type="journal article" date="2016" name="Genome Announc.">
        <title>Draft Genome Sequence of the N2-Fixing Cyanobacterium Nostoc piscinale CENA21, Isolated from the Brazilian Amazon Floodplain.</title>
        <authorList>
            <person name="Leao T."/>
            <person name="Guimaraes P.I."/>
            <person name="de Melo A.G."/>
            <person name="Ramos R.T."/>
            <person name="Leao P.N."/>
            <person name="Silva A."/>
            <person name="Fiore M.F."/>
            <person name="Schneider M.P."/>
        </authorList>
    </citation>
    <scope>NUCLEOTIDE SEQUENCE [LARGE SCALE GENOMIC DNA]</scope>
    <source>
        <strain evidence="4 5">CENA21</strain>
    </source>
</reference>
<accession>A0A0M4T9A7</accession>
<evidence type="ECO:0000259" key="3">
    <source>
        <dbReference type="PROSITE" id="PS51549"/>
    </source>
</evidence>
<dbReference type="EMBL" id="CP012036">
    <property type="protein sequence ID" value="ALF56379.1"/>
    <property type="molecule type" value="Genomic_DNA"/>
</dbReference>
<dbReference type="AlphaFoldDB" id="A0A0M4T9A7"/>
<dbReference type="STRING" id="224013.ACX27_13150"/>
<protein>
    <submittedName>
        <fullName evidence="4">Electron transfer flavoprotein</fullName>
    </submittedName>
</protein>
<dbReference type="InterPro" id="IPR019545">
    <property type="entry name" value="DM13_domain"/>
</dbReference>
<evidence type="ECO:0000256" key="1">
    <source>
        <dbReference type="SAM" id="MobiDB-lite"/>
    </source>
</evidence>
<evidence type="ECO:0000313" key="4">
    <source>
        <dbReference type="EMBL" id="ALF56379.1"/>
    </source>
</evidence>
<dbReference type="OrthoDB" id="463944at2"/>
<dbReference type="RefSeq" id="WP_062298326.1">
    <property type="nucleotide sequence ID" value="NZ_CP012036.1"/>
</dbReference>
<feature type="signal peptide" evidence="2">
    <location>
        <begin position="1"/>
        <end position="19"/>
    </location>
</feature>
<dbReference type="KEGG" id="npz:ACX27_13150"/>
<dbReference type="Pfam" id="PF10517">
    <property type="entry name" value="DM13"/>
    <property type="match status" value="1"/>
</dbReference>
<evidence type="ECO:0000313" key="5">
    <source>
        <dbReference type="Proteomes" id="UP000062645"/>
    </source>
</evidence>
<proteinExistence type="predicted"/>
<feature type="compositionally biased region" description="Low complexity" evidence="1">
    <location>
        <begin position="40"/>
        <end position="52"/>
    </location>
</feature>
<dbReference type="PATRIC" id="fig|224013.5.peg.3186"/>
<keyword evidence="2" id="KW-0732">Signal</keyword>
<organism evidence="4 5">
    <name type="scientific">Nostoc piscinale CENA21</name>
    <dbReference type="NCBI Taxonomy" id="224013"/>
    <lineage>
        <taxon>Bacteria</taxon>
        <taxon>Bacillati</taxon>
        <taxon>Cyanobacteriota</taxon>
        <taxon>Cyanophyceae</taxon>
        <taxon>Nostocales</taxon>
        <taxon>Nostocaceae</taxon>
        <taxon>Nostoc</taxon>
    </lineage>
</organism>
<sequence length="162" mass="17657">MHRQLLILSLATVAIVGCAAQVGTKPTENSTTPGVESVQATETATPTTATPTTVVKSGDFVKGEHITQGNARIITENGKTFLEFDQNFKTDSGPDLLVILHRQQQPKIYGITEKEYVSLGRLQKTSGSQRYDISENIKIADFASAVIWCRTFNATFGYAAFK</sequence>
<feature type="chain" id="PRO_5005802167" evidence="2">
    <location>
        <begin position="20"/>
        <end position="162"/>
    </location>
</feature>